<dbReference type="AlphaFoldDB" id="A0A0F8X1B5"/>
<organism evidence="1">
    <name type="scientific">marine sediment metagenome</name>
    <dbReference type="NCBI Taxonomy" id="412755"/>
    <lineage>
        <taxon>unclassified sequences</taxon>
        <taxon>metagenomes</taxon>
        <taxon>ecological metagenomes</taxon>
    </lineage>
</organism>
<protein>
    <recommendedName>
        <fullName evidence="2">LamG-like jellyroll fold domain-containing protein</fullName>
    </recommendedName>
</protein>
<comment type="caution">
    <text evidence="1">The sequence shown here is derived from an EMBL/GenBank/DDBJ whole genome shotgun (WGS) entry which is preliminary data.</text>
</comment>
<gene>
    <name evidence="1" type="ORF">LCGC14_3082990</name>
</gene>
<dbReference type="Pfam" id="PF13385">
    <property type="entry name" value="Laminin_G_3"/>
    <property type="match status" value="1"/>
</dbReference>
<reference evidence="1" key="1">
    <citation type="journal article" date="2015" name="Nature">
        <title>Complex archaea that bridge the gap between prokaryotes and eukaryotes.</title>
        <authorList>
            <person name="Spang A."/>
            <person name="Saw J.H."/>
            <person name="Jorgensen S.L."/>
            <person name="Zaremba-Niedzwiedzka K."/>
            <person name="Martijn J."/>
            <person name="Lind A.E."/>
            <person name="van Eijk R."/>
            <person name="Schleper C."/>
            <person name="Guy L."/>
            <person name="Ettema T.J."/>
        </authorList>
    </citation>
    <scope>NUCLEOTIDE SEQUENCE</scope>
</reference>
<evidence type="ECO:0000313" key="1">
    <source>
        <dbReference type="EMBL" id="KKK54610.1"/>
    </source>
</evidence>
<dbReference type="InterPro" id="IPR013320">
    <property type="entry name" value="ConA-like_dom_sf"/>
</dbReference>
<dbReference type="Gene3D" id="2.60.120.200">
    <property type="match status" value="2"/>
</dbReference>
<proteinExistence type="predicted"/>
<feature type="non-terminal residue" evidence="1">
    <location>
        <position position="270"/>
    </location>
</feature>
<name>A0A0F8X1B5_9ZZZZ</name>
<dbReference type="EMBL" id="LAZR01065911">
    <property type="protein sequence ID" value="KKK54610.1"/>
    <property type="molecule type" value="Genomic_DNA"/>
</dbReference>
<dbReference type="SUPFAM" id="SSF49899">
    <property type="entry name" value="Concanavalin A-like lectins/glucanases"/>
    <property type="match status" value="2"/>
</dbReference>
<evidence type="ECO:0008006" key="2">
    <source>
        <dbReference type="Google" id="ProtNLM"/>
    </source>
</evidence>
<accession>A0A0F8X1B5</accession>
<sequence>MARKEEALQMRIGASINSAHTHDFNGTIDDVAVYENALNDSDVLQLFNNQSVRFASFGDQIFRPFNTSFNTNSINVTETFQNLFNSNISARIGQINSSVNISQLLAYYPTDFGKGWDATTNGHDVIQEIGNPQFNKTSGVNGTGGTEYDGSDGLELGPNEKAFNFVRTNNFSMSAWVLVNSDTNTQRTFLSKLEASPGFQGYEWRLHNNDRWRFFMIGTSSGNIINVQSSPAFDYGNYHHYVVTYNGSSAASGVEMYVDGLRIDTTTITD</sequence>